<comment type="caution">
    <text evidence="2">The sequence shown here is derived from an EMBL/GenBank/DDBJ whole genome shotgun (WGS) entry which is preliminary data.</text>
</comment>
<accession>A0A323UT78</accession>
<dbReference type="PANTHER" id="PTHR21180">
    <property type="entry name" value="ENDONUCLEASE/EXONUCLEASE/PHOSPHATASE FAMILY DOMAIN-CONTAINING PROTEIN 1"/>
    <property type="match status" value="1"/>
</dbReference>
<reference evidence="2 3" key="1">
    <citation type="submission" date="2018-06" db="EMBL/GenBank/DDBJ databases">
        <title>Azoarcus communis strain SWub3 genome.</title>
        <authorList>
            <person name="Zorraquino Salvo V."/>
            <person name="Toubiana D."/>
            <person name="Blumwald E."/>
        </authorList>
    </citation>
    <scope>NUCLEOTIDE SEQUENCE [LARGE SCALE GENOMIC DNA]</scope>
    <source>
        <strain evidence="2 3">SWub3</strain>
    </source>
</reference>
<gene>
    <name evidence="2" type="ORF">DNK49_18035</name>
</gene>
<dbReference type="GO" id="GO:0015627">
    <property type="term" value="C:type II protein secretion system complex"/>
    <property type="evidence" value="ECO:0007669"/>
    <property type="project" value="TreeGrafter"/>
</dbReference>
<feature type="compositionally biased region" description="Low complexity" evidence="1">
    <location>
        <begin position="298"/>
        <end position="309"/>
    </location>
</feature>
<organism evidence="2 3">
    <name type="scientific">Parazoarcus communis SWub3 = DSM 12120</name>
    <dbReference type="NCBI Taxonomy" id="1121029"/>
    <lineage>
        <taxon>Bacteria</taxon>
        <taxon>Pseudomonadati</taxon>
        <taxon>Pseudomonadota</taxon>
        <taxon>Betaproteobacteria</taxon>
        <taxon>Rhodocyclales</taxon>
        <taxon>Zoogloeaceae</taxon>
        <taxon>Parazoarcus</taxon>
    </lineage>
</organism>
<evidence type="ECO:0000256" key="1">
    <source>
        <dbReference type="SAM" id="MobiDB-lite"/>
    </source>
</evidence>
<feature type="region of interest" description="Disordered" evidence="1">
    <location>
        <begin position="259"/>
        <end position="315"/>
    </location>
</feature>
<sequence>MNTPLSHFIPADPVAAQLGPQHGYAFDGDLVTLNAQICVVDPMAAASLRWVLQLWAEDTLVASADCSGLQTDHNGNAWVQITTDALLPAGTSEHAMTLTLASDDGSGLRRCDTAGYPRSERFCLPRIDGSVAYALSDAHTTLNADSIFNPRPADNLSGSLVLELWALPEPYRGGAFNGILIGSEALGQIAGQCAIGPIQATLPTCTLPAGRWLLTLMLREWTGHGYLTRDYRSFALAVDGPLPASAAVADSAVEFTASAPEGEVTETPVKTATASPAETATVPPTKAPAKAKTESKAKAASTEPTPKAAASKKVKVTSAAKASPAAAPAPAPSAKPAAAGVSINEADAAVLGKLKGVTAAIAAGIVAGRPWKSIDDLSKVKGIGSKMLDRLRSQIRL</sequence>
<keyword evidence="3" id="KW-1185">Reference proteome</keyword>
<proteinExistence type="predicted"/>
<dbReference type="Gene3D" id="1.10.150.320">
    <property type="entry name" value="Photosystem II 12 kDa extrinsic protein"/>
    <property type="match status" value="1"/>
</dbReference>
<dbReference type="PANTHER" id="PTHR21180:SF32">
    <property type="entry name" value="ENDONUCLEASE_EXONUCLEASE_PHOSPHATASE FAMILY DOMAIN-CONTAINING PROTEIN 1"/>
    <property type="match status" value="1"/>
</dbReference>
<evidence type="ECO:0008006" key="4">
    <source>
        <dbReference type="Google" id="ProtNLM"/>
    </source>
</evidence>
<dbReference type="InterPro" id="IPR010994">
    <property type="entry name" value="RuvA_2-like"/>
</dbReference>
<name>A0A323UT78_9RHOO</name>
<protein>
    <recommendedName>
        <fullName evidence="4">Helix-hairpin-helix domain-containing protein</fullName>
    </recommendedName>
</protein>
<dbReference type="Pfam" id="PF12836">
    <property type="entry name" value="HHH_3"/>
    <property type="match status" value="1"/>
</dbReference>
<feature type="compositionally biased region" description="Low complexity" evidence="1">
    <location>
        <begin position="276"/>
        <end position="290"/>
    </location>
</feature>
<dbReference type="AlphaFoldDB" id="A0A323UT78"/>
<dbReference type="RefSeq" id="WP_110527731.1">
    <property type="nucleotide sequence ID" value="NZ_QKOE01000016.1"/>
</dbReference>
<dbReference type="Proteomes" id="UP000248259">
    <property type="component" value="Unassembled WGS sequence"/>
</dbReference>
<dbReference type="SUPFAM" id="SSF47781">
    <property type="entry name" value="RuvA domain 2-like"/>
    <property type="match status" value="1"/>
</dbReference>
<dbReference type="GO" id="GO:0015628">
    <property type="term" value="P:protein secretion by the type II secretion system"/>
    <property type="evidence" value="ECO:0007669"/>
    <property type="project" value="TreeGrafter"/>
</dbReference>
<dbReference type="OrthoDB" id="9179253at2"/>
<dbReference type="InterPro" id="IPR051675">
    <property type="entry name" value="Endo/Exo/Phosphatase_dom_1"/>
</dbReference>
<evidence type="ECO:0000313" key="3">
    <source>
        <dbReference type="Proteomes" id="UP000248259"/>
    </source>
</evidence>
<dbReference type="EMBL" id="QKOE01000016">
    <property type="protein sequence ID" value="PZA15243.1"/>
    <property type="molecule type" value="Genomic_DNA"/>
</dbReference>
<evidence type="ECO:0000313" key="2">
    <source>
        <dbReference type="EMBL" id="PZA15243.1"/>
    </source>
</evidence>